<dbReference type="Proteomes" id="UP000247480">
    <property type="component" value="Unassembled WGS sequence"/>
</dbReference>
<organism evidence="1 2">
    <name type="scientific">Pseudomonas syringae pv. actinidiae</name>
    <dbReference type="NCBI Taxonomy" id="103796"/>
    <lineage>
        <taxon>Bacteria</taxon>
        <taxon>Pseudomonadati</taxon>
        <taxon>Pseudomonadota</taxon>
        <taxon>Gammaproteobacteria</taxon>
        <taxon>Pseudomonadales</taxon>
        <taxon>Pseudomonadaceae</taxon>
        <taxon>Pseudomonas</taxon>
        <taxon>Pseudomonas syringae</taxon>
    </lineage>
</organism>
<proteinExistence type="predicted"/>
<evidence type="ECO:0000313" key="2">
    <source>
        <dbReference type="Proteomes" id="UP000247480"/>
    </source>
</evidence>
<name>A0A2V0Q8I4_PSESF</name>
<dbReference type="EMBL" id="BGJZ01000108">
    <property type="protein sequence ID" value="GBH09031.1"/>
    <property type="molecule type" value="Genomic_DNA"/>
</dbReference>
<reference evidence="1 2" key="1">
    <citation type="submission" date="2018-04" db="EMBL/GenBank/DDBJ databases">
        <title>Draft genome sequence of Pseudomonas syringae pv. actinidiae biovar 1 strains isolated from kiwifruit in Kagawa prefecture.</title>
        <authorList>
            <person name="Tabuchi M."/>
            <person name="Saito M."/>
            <person name="Fujiwara S."/>
            <person name="Sasa N."/>
            <person name="Akimitsu K."/>
            <person name="Gomi K."/>
            <person name="Konishi-Sugita S."/>
            <person name="Hamano K."/>
            <person name="Kataoka I."/>
        </authorList>
    </citation>
    <scope>NUCLEOTIDE SEQUENCE [LARGE SCALE GENOMIC DNA]</scope>
    <source>
        <strain evidence="1 2">MAFF212206</strain>
    </source>
</reference>
<dbReference type="AlphaFoldDB" id="A0A2V0Q8I4"/>
<sequence>MAAMTLLPKKRDRCMGESLQMVWPQYDDRLQKHFAGG</sequence>
<accession>A0A2V0Q8I4</accession>
<gene>
    <name evidence="1" type="ORF">KPSA1_02425</name>
</gene>
<evidence type="ECO:0000313" key="1">
    <source>
        <dbReference type="EMBL" id="GBH09031.1"/>
    </source>
</evidence>
<protein>
    <submittedName>
        <fullName evidence="1">Uncharacterized protein</fullName>
    </submittedName>
</protein>
<comment type="caution">
    <text evidence="1">The sequence shown here is derived from an EMBL/GenBank/DDBJ whole genome shotgun (WGS) entry which is preliminary data.</text>
</comment>